<evidence type="ECO:0000313" key="1">
    <source>
        <dbReference type="EMBL" id="ELU16202.1"/>
    </source>
</evidence>
<reference evidence="3" key="1">
    <citation type="submission" date="2012-12" db="EMBL/GenBank/DDBJ databases">
        <authorList>
            <person name="Hellsten U."/>
            <person name="Grimwood J."/>
            <person name="Chapman J.A."/>
            <person name="Shapiro H."/>
            <person name="Aerts A."/>
            <person name="Otillar R.P."/>
            <person name="Terry A.Y."/>
            <person name="Boore J.L."/>
            <person name="Simakov O."/>
            <person name="Marletaz F."/>
            <person name="Cho S.-J."/>
            <person name="Edsinger-Gonzales E."/>
            <person name="Havlak P."/>
            <person name="Kuo D.-H."/>
            <person name="Larsson T."/>
            <person name="Lv J."/>
            <person name="Arendt D."/>
            <person name="Savage R."/>
            <person name="Osoegawa K."/>
            <person name="de Jong P."/>
            <person name="Lindberg D.R."/>
            <person name="Seaver E.C."/>
            <person name="Weisblat D.A."/>
            <person name="Putnam N.H."/>
            <person name="Grigoriev I.V."/>
            <person name="Rokhsar D.S."/>
        </authorList>
    </citation>
    <scope>NUCLEOTIDE SEQUENCE</scope>
    <source>
        <strain evidence="3">I ESC-2004</strain>
    </source>
</reference>
<name>R7VCE0_CAPTE</name>
<protein>
    <submittedName>
        <fullName evidence="1 2">Uncharacterized protein</fullName>
    </submittedName>
</protein>
<dbReference type="HOGENOM" id="CLU_1295469_0_0_1"/>
<dbReference type="EnsemblMetazoa" id="CapteT193952">
    <property type="protein sequence ID" value="CapteP193952"/>
    <property type="gene ID" value="CapteG193952"/>
</dbReference>
<reference evidence="2" key="3">
    <citation type="submission" date="2015-06" db="UniProtKB">
        <authorList>
            <consortium name="EnsemblMetazoa"/>
        </authorList>
    </citation>
    <scope>IDENTIFICATION</scope>
</reference>
<evidence type="ECO:0000313" key="2">
    <source>
        <dbReference type="EnsemblMetazoa" id="CapteP193952"/>
    </source>
</evidence>
<dbReference type="EMBL" id="AMQN01017562">
    <property type="status" value="NOT_ANNOTATED_CDS"/>
    <property type="molecule type" value="Genomic_DNA"/>
</dbReference>
<dbReference type="AlphaFoldDB" id="R7VCE0"/>
<accession>R7VCE0</accession>
<dbReference type="Proteomes" id="UP000014760">
    <property type="component" value="Unassembled WGS sequence"/>
</dbReference>
<keyword evidence="3" id="KW-1185">Reference proteome</keyword>
<dbReference type="EMBL" id="KB293258">
    <property type="protein sequence ID" value="ELU16202.1"/>
    <property type="molecule type" value="Genomic_DNA"/>
</dbReference>
<proteinExistence type="predicted"/>
<reference evidence="1 3" key="2">
    <citation type="journal article" date="2013" name="Nature">
        <title>Insights into bilaterian evolution from three spiralian genomes.</title>
        <authorList>
            <person name="Simakov O."/>
            <person name="Marletaz F."/>
            <person name="Cho S.J."/>
            <person name="Edsinger-Gonzales E."/>
            <person name="Havlak P."/>
            <person name="Hellsten U."/>
            <person name="Kuo D.H."/>
            <person name="Larsson T."/>
            <person name="Lv J."/>
            <person name="Arendt D."/>
            <person name="Savage R."/>
            <person name="Osoegawa K."/>
            <person name="de Jong P."/>
            <person name="Grimwood J."/>
            <person name="Chapman J.A."/>
            <person name="Shapiro H."/>
            <person name="Aerts A."/>
            <person name="Otillar R.P."/>
            <person name="Terry A.Y."/>
            <person name="Boore J.L."/>
            <person name="Grigoriev I.V."/>
            <person name="Lindberg D.R."/>
            <person name="Seaver E.C."/>
            <person name="Weisblat D.A."/>
            <person name="Putnam N.H."/>
            <person name="Rokhsar D.S."/>
        </authorList>
    </citation>
    <scope>NUCLEOTIDE SEQUENCE</scope>
    <source>
        <strain evidence="1 3">I ESC-2004</strain>
    </source>
</reference>
<sequence>MRHGRQNIGGSGCFKEELSQADILICAFHTLKIFKTHVTTKKYPSLKPAQRHQILKTWASDRDGRAAEVFRKVPVQSANGGLDIQECEDFPFAMEHIGKQDTRSLRVVFEDDVAGETEGRTQHEGRGITVTVSTCTYLPGGLGKRMNLWRQVYVLSVGQKASTVNVTVFYVKLTTSKIRASRCIVKMARTHVLQDPFSAKGKSTESHFSCALK</sequence>
<organism evidence="1">
    <name type="scientific">Capitella teleta</name>
    <name type="common">Polychaete worm</name>
    <dbReference type="NCBI Taxonomy" id="283909"/>
    <lineage>
        <taxon>Eukaryota</taxon>
        <taxon>Metazoa</taxon>
        <taxon>Spiralia</taxon>
        <taxon>Lophotrochozoa</taxon>
        <taxon>Annelida</taxon>
        <taxon>Polychaeta</taxon>
        <taxon>Sedentaria</taxon>
        <taxon>Scolecida</taxon>
        <taxon>Capitellidae</taxon>
        <taxon>Capitella</taxon>
    </lineage>
</organism>
<gene>
    <name evidence="1" type="ORF">CAPTEDRAFT_193952</name>
</gene>
<evidence type="ECO:0000313" key="3">
    <source>
        <dbReference type="Proteomes" id="UP000014760"/>
    </source>
</evidence>